<dbReference type="AlphaFoldDB" id="A0AAJ0HTB5"/>
<comment type="caution">
    <text evidence="2">The sequence shown here is derived from an EMBL/GenBank/DDBJ whole genome shotgun (WGS) entry which is preliminary data.</text>
</comment>
<keyword evidence="3" id="KW-1185">Reference proteome</keyword>
<evidence type="ECO:0000313" key="3">
    <source>
        <dbReference type="Proteomes" id="UP001275084"/>
    </source>
</evidence>
<proteinExistence type="predicted"/>
<organism evidence="2 3">
    <name type="scientific">Lasiosphaeria hispida</name>
    <dbReference type="NCBI Taxonomy" id="260671"/>
    <lineage>
        <taxon>Eukaryota</taxon>
        <taxon>Fungi</taxon>
        <taxon>Dikarya</taxon>
        <taxon>Ascomycota</taxon>
        <taxon>Pezizomycotina</taxon>
        <taxon>Sordariomycetes</taxon>
        <taxon>Sordariomycetidae</taxon>
        <taxon>Sordariales</taxon>
        <taxon>Lasiosphaeriaceae</taxon>
        <taxon>Lasiosphaeria</taxon>
    </lineage>
</organism>
<evidence type="ECO:0000256" key="1">
    <source>
        <dbReference type="SAM" id="MobiDB-lite"/>
    </source>
</evidence>
<dbReference type="Proteomes" id="UP001275084">
    <property type="component" value="Unassembled WGS sequence"/>
</dbReference>
<dbReference type="Pfam" id="PF20219">
    <property type="entry name" value="DUF6579"/>
    <property type="match status" value="1"/>
</dbReference>
<protein>
    <submittedName>
        <fullName evidence="2">Uncharacterized protein</fullName>
    </submittedName>
</protein>
<reference evidence="2" key="1">
    <citation type="journal article" date="2023" name="Mol. Phylogenet. Evol.">
        <title>Genome-scale phylogeny and comparative genomics of the fungal order Sordariales.</title>
        <authorList>
            <person name="Hensen N."/>
            <person name="Bonometti L."/>
            <person name="Westerberg I."/>
            <person name="Brannstrom I.O."/>
            <person name="Guillou S."/>
            <person name="Cros-Aarteil S."/>
            <person name="Calhoun S."/>
            <person name="Haridas S."/>
            <person name="Kuo A."/>
            <person name="Mondo S."/>
            <person name="Pangilinan J."/>
            <person name="Riley R."/>
            <person name="LaButti K."/>
            <person name="Andreopoulos B."/>
            <person name="Lipzen A."/>
            <person name="Chen C."/>
            <person name="Yan M."/>
            <person name="Daum C."/>
            <person name="Ng V."/>
            <person name="Clum A."/>
            <person name="Steindorff A."/>
            <person name="Ohm R.A."/>
            <person name="Martin F."/>
            <person name="Silar P."/>
            <person name="Natvig D.O."/>
            <person name="Lalanne C."/>
            <person name="Gautier V."/>
            <person name="Ament-Velasquez S.L."/>
            <person name="Kruys A."/>
            <person name="Hutchinson M.I."/>
            <person name="Powell A.J."/>
            <person name="Barry K."/>
            <person name="Miller A.N."/>
            <person name="Grigoriev I.V."/>
            <person name="Debuchy R."/>
            <person name="Gladieux P."/>
            <person name="Hiltunen Thoren M."/>
            <person name="Johannesson H."/>
        </authorList>
    </citation>
    <scope>NUCLEOTIDE SEQUENCE</scope>
    <source>
        <strain evidence="2">CBS 955.72</strain>
    </source>
</reference>
<reference evidence="2" key="2">
    <citation type="submission" date="2023-06" db="EMBL/GenBank/DDBJ databases">
        <authorList>
            <consortium name="Lawrence Berkeley National Laboratory"/>
            <person name="Haridas S."/>
            <person name="Hensen N."/>
            <person name="Bonometti L."/>
            <person name="Westerberg I."/>
            <person name="Brannstrom I.O."/>
            <person name="Guillou S."/>
            <person name="Cros-Aarteil S."/>
            <person name="Calhoun S."/>
            <person name="Kuo A."/>
            <person name="Mondo S."/>
            <person name="Pangilinan J."/>
            <person name="Riley R."/>
            <person name="Labutti K."/>
            <person name="Andreopoulos B."/>
            <person name="Lipzen A."/>
            <person name="Chen C."/>
            <person name="Yanf M."/>
            <person name="Daum C."/>
            <person name="Ng V."/>
            <person name="Clum A."/>
            <person name="Steindorff A."/>
            <person name="Ohm R."/>
            <person name="Martin F."/>
            <person name="Silar P."/>
            <person name="Natvig D."/>
            <person name="Lalanne C."/>
            <person name="Gautier V."/>
            <person name="Ament-Velasquez S.L."/>
            <person name="Kruys A."/>
            <person name="Hutchinson M.I."/>
            <person name="Powell A.J."/>
            <person name="Barry K."/>
            <person name="Miller A.N."/>
            <person name="Grigoriev I.V."/>
            <person name="Debuchy R."/>
            <person name="Gladieux P."/>
            <person name="Thoren M.H."/>
            <person name="Johannesson H."/>
        </authorList>
    </citation>
    <scope>NUCLEOTIDE SEQUENCE</scope>
    <source>
        <strain evidence="2">CBS 955.72</strain>
    </source>
</reference>
<sequence>MAGGESVVSWILGNKKLRKQAYKQVSKAVIEASKQSPPLVRTIQAVQGIIKVGEAINGVRDAAGNLSEMVPKVAKLVDEVAHFVPSMQVMGQSFCDSVRIFTYFNMVATSVGIGANLVLTYQGIQALDLIAARLEDISHTLAAQTALMAQKDFAGYVYDMIRERLGQTSDDAACDHWFFLYHPDNDWYPKFYHLLEDKPVGPAFCGYTNQIDTVFVFMLAARRAIEERERRARAGSKPTRPVKLHLLVPAYQPILIAEALRIPDEIGDFVIEGRINSNREFVWLNLPPDQRRRYATGIGQWEPPAIGIWGRVLTNIGLAKRPPVLTEPRTLGSRQHALEEGDPLAALMAADEKGAAAESRVAVVPADLKALENGNGQTTPLQDRHGAGQNPARRNSSRIEAASGSTVSRSGKRLSRVST</sequence>
<feature type="region of interest" description="Disordered" evidence="1">
    <location>
        <begin position="372"/>
        <end position="419"/>
    </location>
</feature>
<accession>A0AAJ0HTB5</accession>
<gene>
    <name evidence="2" type="ORF">B0T25DRAFT_524467</name>
</gene>
<dbReference type="InterPro" id="IPR046486">
    <property type="entry name" value="DUF6579"/>
</dbReference>
<evidence type="ECO:0000313" key="2">
    <source>
        <dbReference type="EMBL" id="KAK3362497.1"/>
    </source>
</evidence>
<dbReference type="EMBL" id="JAUIQD010000001">
    <property type="protein sequence ID" value="KAK3362497.1"/>
    <property type="molecule type" value="Genomic_DNA"/>
</dbReference>
<feature type="compositionally biased region" description="Basic residues" evidence="1">
    <location>
        <begin position="410"/>
        <end position="419"/>
    </location>
</feature>
<name>A0AAJ0HTB5_9PEZI</name>